<sequence>MEPDLKKSGYTISFAKFTPLPTDDPNITNALSALVSSMGIRMKVEPQIVNAGEKNITRCY</sequence>
<protein>
    <submittedName>
        <fullName evidence="1">Mucus-binding protein</fullName>
    </submittedName>
</protein>
<name>A0A413DH25_LACAM</name>
<accession>A0A413DH25</accession>
<dbReference type="RefSeq" id="WP_014565923.1">
    <property type="nucleotide sequence ID" value="NZ_CABJBR010000021.1"/>
</dbReference>
<gene>
    <name evidence="1" type="ORF">DM298_04645</name>
</gene>
<proteinExistence type="predicted"/>
<evidence type="ECO:0000313" key="1">
    <source>
        <dbReference type="EMBL" id="QDD70246.1"/>
    </source>
</evidence>
<evidence type="ECO:0000313" key="2">
    <source>
        <dbReference type="Proteomes" id="UP000312326"/>
    </source>
</evidence>
<dbReference type="Proteomes" id="UP000312326">
    <property type="component" value="Chromosome"/>
</dbReference>
<organism evidence="1 2">
    <name type="scientific">Lactobacillus amylovorus</name>
    <dbReference type="NCBI Taxonomy" id="1604"/>
    <lineage>
        <taxon>Bacteria</taxon>
        <taxon>Bacillati</taxon>
        <taxon>Bacillota</taxon>
        <taxon>Bacilli</taxon>
        <taxon>Lactobacillales</taxon>
        <taxon>Lactobacillaceae</taxon>
        <taxon>Lactobacillus</taxon>
    </lineage>
</organism>
<dbReference type="GeneID" id="66523998"/>
<dbReference type="AlphaFoldDB" id="A0A413DH25"/>
<reference evidence="1 2" key="1">
    <citation type="submission" date="2018-06" db="EMBL/GenBank/DDBJ databases">
        <title>Complete genome sequnece of Lactobacillus amylovorus PMRA3.</title>
        <authorList>
            <person name="Nam Y.-D."/>
            <person name="Chung W.-H."/>
            <person name="Park Y.S."/>
            <person name="Kang J."/>
        </authorList>
    </citation>
    <scope>NUCLEOTIDE SEQUENCE [LARGE SCALE GENOMIC DNA]</scope>
    <source>
        <strain evidence="1 2">PMRA3</strain>
    </source>
</reference>
<dbReference type="EMBL" id="CP029754">
    <property type="protein sequence ID" value="QDD70246.1"/>
    <property type="molecule type" value="Genomic_DNA"/>
</dbReference>